<gene>
    <name evidence="1" type="ORF">PMACD_LOCUS6365</name>
</gene>
<keyword evidence="2" id="KW-1185">Reference proteome</keyword>
<dbReference type="Proteomes" id="UP000663880">
    <property type="component" value="Unassembled WGS sequence"/>
</dbReference>
<accession>A0A821RK87</accession>
<comment type="caution">
    <text evidence="1">The sequence shown here is derived from an EMBL/GenBank/DDBJ whole genome shotgun (WGS) entry which is preliminary data.</text>
</comment>
<evidence type="ECO:0000313" key="1">
    <source>
        <dbReference type="EMBL" id="CAF4843165.1"/>
    </source>
</evidence>
<organism evidence="1 2">
    <name type="scientific">Pieris macdunnoughi</name>
    <dbReference type="NCBI Taxonomy" id="345717"/>
    <lineage>
        <taxon>Eukaryota</taxon>
        <taxon>Metazoa</taxon>
        <taxon>Ecdysozoa</taxon>
        <taxon>Arthropoda</taxon>
        <taxon>Hexapoda</taxon>
        <taxon>Insecta</taxon>
        <taxon>Pterygota</taxon>
        <taxon>Neoptera</taxon>
        <taxon>Endopterygota</taxon>
        <taxon>Lepidoptera</taxon>
        <taxon>Glossata</taxon>
        <taxon>Ditrysia</taxon>
        <taxon>Papilionoidea</taxon>
        <taxon>Pieridae</taxon>
        <taxon>Pierinae</taxon>
        <taxon>Pieris</taxon>
    </lineage>
</organism>
<reference evidence="1" key="1">
    <citation type="submission" date="2021-02" db="EMBL/GenBank/DDBJ databases">
        <authorList>
            <person name="Steward A R."/>
        </authorList>
    </citation>
    <scope>NUCLEOTIDE SEQUENCE</scope>
</reference>
<name>A0A821RK87_9NEOP</name>
<proteinExistence type="predicted"/>
<evidence type="ECO:0000313" key="2">
    <source>
        <dbReference type="Proteomes" id="UP000663880"/>
    </source>
</evidence>
<sequence length="75" mass="8345">MLRYNLQILGLNEVFDLTLVAARCPNPKQPIRLKIAVARPAGASGRAGRKFDVTKLPDPEIIIEDLDLYADALWV</sequence>
<dbReference type="EMBL" id="CAJOBZ010000014">
    <property type="protein sequence ID" value="CAF4843165.1"/>
    <property type="molecule type" value="Genomic_DNA"/>
</dbReference>
<protein>
    <submittedName>
        <fullName evidence="1">Uncharacterized protein</fullName>
    </submittedName>
</protein>
<dbReference type="AlphaFoldDB" id="A0A821RK87"/>